<feature type="repeat" description="RCC1" evidence="12">
    <location>
        <begin position="514"/>
        <end position="567"/>
    </location>
</feature>
<dbReference type="PROSITE" id="PS50012">
    <property type="entry name" value="RCC1_3"/>
    <property type="match status" value="11"/>
</dbReference>
<dbReference type="PROSITE" id="PS00626">
    <property type="entry name" value="RCC1_2"/>
    <property type="match status" value="4"/>
</dbReference>
<dbReference type="FunFam" id="3.30.2410.10:FF:000006">
    <property type="entry name" value="probable E3 ubiquitin-protein ligase HERC1 isoform X2"/>
    <property type="match status" value="1"/>
</dbReference>
<dbReference type="SUPFAM" id="SSF49899">
    <property type="entry name" value="Concanavalin A-like lectins/glucanases"/>
    <property type="match status" value="1"/>
</dbReference>
<feature type="repeat" description="RCC1" evidence="12">
    <location>
        <begin position="3166"/>
        <end position="3215"/>
    </location>
</feature>
<dbReference type="InterPro" id="IPR013320">
    <property type="entry name" value="ConA-like_dom_sf"/>
</dbReference>
<feature type="repeat" description="RCC1" evidence="12">
    <location>
        <begin position="3060"/>
        <end position="3111"/>
    </location>
</feature>
<dbReference type="SUPFAM" id="SSF50978">
    <property type="entry name" value="WD40 repeat-like"/>
    <property type="match status" value="2"/>
</dbReference>
<dbReference type="InterPro" id="IPR001870">
    <property type="entry name" value="B30.2/SPRY"/>
</dbReference>
<keyword evidence="11" id="KW-0853">WD repeat</keyword>
<dbReference type="Gene3D" id="3.30.2160.10">
    <property type="entry name" value="Hect, E3 ligase catalytic domain"/>
    <property type="match status" value="1"/>
</dbReference>
<dbReference type="GO" id="GO:0061630">
    <property type="term" value="F:ubiquitin protein ligase activity"/>
    <property type="evidence" value="ECO:0007669"/>
    <property type="project" value="UniProtKB-EC"/>
</dbReference>
<feature type="repeat" description="RCC1" evidence="12">
    <location>
        <begin position="616"/>
        <end position="668"/>
    </location>
</feature>
<evidence type="ECO:0000256" key="7">
    <source>
        <dbReference type="ARBA" id="ARBA00022679"/>
    </source>
</evidence>
<protein>
    <recommendedName>
        <fullName evidence="4">HECT-type E3 ubiquitin transferase</fullName>
        <ecNumber evidence="4">2.3.2.26</ecNumber>
    </recommendedName>
</protein>
<proteinExistence type="predicted"/>
<gene>
    <name evidence="15" type="ORF">DGYR_LOCUS10554</name>
</gene>
<evidence type="ECO:0000259" key="14">
    <source>
        <dbReference type="PROSITE" id="PS50237"/>
    </source>
</evidence>
<evidence type="ECO:0000256" key="10">
    <source>
        <dbReference type="PROSITE-ProRule" id="PRU00104"/>
    </source>
</evidence>
<feature type="repeat" description="RCC1" evidence="12">
    <location>
        <begin position="463"/>
        <end position="512"/>
    </location>
</feature>
<dbReference type="PROSITE" id="PS50188">
    <property type="entry name" value="B302_SPRY"/>
    <property type="match status" value="1"/>
</dbReference>
<dbReference type="InterPro" id="IPR043136">
    <property type="entry name" value="B30.2/SPRY_sf"/>
</dbReference>
<feature type="active site" description="Glycyl thioester intermediate" evidence="10">
    <location>
        <position position="3767"/>
    </location>
</feature>
<reference evidence="15 16" key="1">
    <citation type="submission" date="2020-08" db="EMBL/GenBank/DDBJ databases">
        <authorList>
            <person name="Hejnol A."/>
        </authorList>
    </citation>
    <scope>NUCLEOTIDE SEQUENCE [LARGE SCALE GENOMIC DNA]</scope>
</reference>
<dbReference type="EC" id="2.3.2.26" evidence="4"/>
<feature type="repeat" description="WD" evidence="11">
    <location>
        <begin position="2737"/>
        <end position="2778"/>
    </location>
</feature>
<dbReference type="FunFam" id="2.60.120.920:FF:000015">
    <property type="entry name" value="LOW QUALITY PROTEIN: probable E3 ubiquitin-protein ligase HERC1"/>
    <property type="match status" value="1"/>
</dbReference>
<accession>A0A7I8W3M7</accession>
<feature type="repeat" description="RCC1" evidence="12">
    <location>
        <begin position="568"/>
        <end position="615"/>
    </location>
</feature>
<dbReference type="InterPro" id="IPR058923">
    <property type="entry name" value="RCC1-like_dom"/>
</dbReference>
<evidence type="ECO:0000256" key="3">
    <source>
        <dbReference type="ARBA" id="ARBA00004906"/>
    </source>
</evidence>
<keyword evidence="7" id="KW-0808">Transferase</keyword>
<dbReference type="PROSITE" id="PS50237">
    <property type="entry name" value="HECT"/>
    <property type="match status" value="1"/>
</dbReference>
<evidence type="ECO:0000313" key="15">
    <source>
        <dbReference type="EMBL" id="CAD5122794.1"/>
    </source>
</evidence>
<dbReference type="PANTHER" id="PTHR22872:SF6">
    <property type="entry name" value="E3 UBIQUITIN-PROTEIN LIGASE HERC1-RELATED"/>
    <property type="match status" value="1"/>
</dbReference>
<dbReference type="SUPFAM" id="SSF56204">
    <property type="entry name" value="Hect, E3 ligase catalytic domain"/>
    <property type="match status" value="1"/>
</dbReference>
<keyword evidence="5" id="KW-0963">Cytoplasm</keyword>
<feature type="repeat" description="RCC1" evidence="12">
    <location>
        <begin position="3112"/>
        <end position="3164"/>
    </location>
</feature>
<dbReference type="PRINTS" id="PR00633">
    <property type="entry name" value="RCCNDNSATION"/>
</dbReference>
<dbReference type="Gene3D" id="3.90.1750.10">
    <property type="entry name" value="Hect, E3 ligase catalytic domains"/>
    <property type="match status" value="1"/>
</dbReference>
<dbReference type="SMART" id="SM00320">
    <property type="entry name" value="WD40"/>
    <property type="match status" value="7"/>
</dbReference>
<evidence type="ECO:0000256" key="11">
    <source>
        <dbReference type="PROSITE-ProRule" id="PRU00221"/>
    </source>
</evidence>
<dbReference type="SMART" id="SM00449">
    <property type="entry name" value="SPRY"/>
    <property type="match status" value="1"/>
</dbReference>
<evidence type="ECO:0000256" key="9">
    <source>
        <dbReference type="ARBA" id="ARBA00022786"/>
    </source>
</evidence>
<comment type="caution">
    <text evidence="15">The sequence shown here is derived from an EMBL/GenBank/DDBJ whole genome shotgun (WGS) entry which is preliminary data.</text>
</comment>
<dbReference type="InterPro" id="IPR003877">
    <property type="entry name" value="SPRY_dom"/>
</dbReference>
<feature type="repeat" description="RCC1" evidence="12">
    <location>
        <begin position="3216"/>
        <end position="3267"/>
    </location>
</feature>
<comment type="subcellular location">
    <subcellularLocation>
        <location evidence="2">Cytoplasm</location>
    </subcellularLocation>
</comment>
<evidence type="ECO:0000256" key="8">
    <source>
        <dbReference type="ARBA" id="ARBA00022737"/>
    </source>
</evidence>
<keyword evidence="9 10" id="KW-0833">Ubl conjugation pathway</keyword>
<dbReference type="InterPro" id="IPR000569">
    <property type="entry name" value="HECT_dom"/>
</dbReference>
<organism evidence="15 16">
    <name type="scientific">Dimorphilus gyrociliatus</name>
    <dbReference type="NCBI Taxonomy" id="2664684"/>
    <lineage>
        <taxon>Eukaryota</taxon>
        <taxon>Metazoa</taxon>
        <taxon>Spiralia</taxon>
        <taxon>Lophotrochozoa</taxon>
        <taxon>Annelida</taxon>
        <taxon>Polychaeta</taxon>
        <taxon>Polychaeta incertae sedis</taxon>
        <taxon>Dinophilidae</taxon>
        <taxon>Dimorphilus</taxon>
    </lineage>
</organism>
<comment type="pathway">
    <text evidence="3">Protein modification; protein ubiquitination.</text>
</comment>
<dbReference type="Gene3D" id="3.30.2410.10">
    <property type="entry name" value="Hect, E3 ligase catalytic domain"/>
    <property type="match status" value="1"/>
</dbReference>
<evidence type="ECO:0000256" key="2">
    <source>
        <dbReference type="ARBA" id="ARBA00004496"/>
    </source>
</evidence>
<keyword evidence="6" id="KW-0597">Phosphoprotein</keyword>
<dbReference type="InterPro" id="IPR009091">
    <property type="entry name" value="RCC1/BLIP-II"/>
</dbReference>
<dbReference type="Gene3D" id="2.130.10.30">
    <property type="entry name" value="Regulator of chromosome condensation 1/beta-lactamase-inhibitor protein II"/>
    <property type="match status" value="2"/>
</dbReference>
<dbReference type="PROSITE" id="PS50294">
    <property type="entry name" value="WD_REPEATS_REGION"/>
    <property type="match status" value="2"/>
</dbReference>
<dbReference type="EMBL" id="CAJFCJ010000018">
    <property type="protein sequence ID" value="CAD5122794.1"/>
    <property type="molecule type" value="Genomic_DNA"/>
</dbReference>
<comment type="catalytic activity">
    <reaction evidence="1">
        <text>S-ubiquitinyl-[E2 ubiquitin-conjugating enzyme]-L-cysteine + [acceptor protein]-L-lysine = [E2 ubiquitin-conjugating enzyme]-L-cysteine + N(6)-ubiquitinyl-[acceptor protein]-L-lysine.</text>
        <dbReference type="EC" id="2.3.2.26"/>
    </reaction>
</comment>
<feature type="domain" description="B30.2/SPRY" evidence="13">
    <location>
        <begin position="1472"/>
        <end position="1667"/>
    </location>
</feature>
<evidence type="ECO:0000313" key="16">
    <source>
        <dbReference type="Proteomes" id="UP000549394"/>
    </source>
</evidence>
<dbReference type="SUPFAM" id="SSF50985">
    <property type="entry name" value="RCC1/BLIP-II"/>
    <property type="match status" value="3"/>
</dbReference>
<sequence length="3834" mass="425575">MQCMQRKWNDHYDNLWLEEDICKISDREDELYVKLLANNELIVNEDQPIPLAMGSSLPEFDTVMDQKNIDEYMKQLLDAQLNLSNYVCCQSPFASGLHKRLAILQRVYTAVSHKCHDSNNYDDEFRNEFEGDTVEEEGTNALIELGVKTALSLLFNLLKENLVADEVLKTALEVTLSLPKLSLANDSHVSQLGRSSLEQVCSYLKKIVLEGPPEKSTVKIACELLLSLAVQRGKLRYILDWLLLVIFENPTNISWNVIKAFMDQINVVEEIDIPHLDVDGCIPANVGGKMILERISQVAESYAEQIILFPIKLDKAGPSDVWTWGSSISETDKIAQAKINTTFKGALFISSGYSCIYAIRQDYSVIGLGKWTFGSRTVPANIKFEPECKIISISVSSGIDTHILALSEEGRIFSWGDGKYGKLGHGNEKNLKLPKILNGILCGVLMQQISTGQDHSVALTSDGCLYTWGSNQYGQLGIGHETVSCNSPVMIKNHRFSYVSCGKFHTVAISRDGNELLSWGCGDGGRLGNGDTATIFSPCIIDRSTGSMGNIKKIVCGVETTLAIHSNGSLYSWGNGPCLGQSGPLRSPKLIEELNSVKIIDIAHGSNHVLALTNEGHVYAWGANLQGECGQGHTHAPVVRPRKVSGLDTVNVTRVSAGNSHSVALSTPVNLQEDICLKVSKTRPFCIDVHPETFNKLKSYLEKAEEGLTCVKLLKAHFKLAIAVKCSLGPSSEQLRDLLFNLLDNEQISYDIRAAASLALSSGSSLLLPPLERRVPLLERVLPTSLEGWKNLSAGQKMQNEMLMNNLINEKRAAKVVSSCSFSEMLVNLLELLCEQTKEVIKGLETAIPICASNLLTALVKHILALCVHTGARQAVLNAFLKKYFIRICTILNLSPTSDILLVSPAGSLLVVVIHSLLLLQADDIRPILSELRNLLIPLDQYVRKNETVEWLLQLERSVALLVGRCLGQMLVGSVLTESENICFNSLNKTFLSGGLNDEVISISFELNRKSLEEMYEIILDLDMNAGDVKDEERLKESTKLILASLLKHINHNNSKRNLEILYSAVCQTRRHLKHSDDEVLSNVKKRAIFLLSNVCSPASHKSYSSESEKNLPLSGSSYLHQTLSSMTTSQYLQTDSVKQRFSKIKWSSSEIGSQALEIVQWLLSDVTIETLKVCMTDQQNRANERYNALVHVQNLLKEHLIESVHLHLLAGVFGLSWQINKHQNQENNSWTKYKQSGISLANYQKRDRIEKIAQNILKELVKRASTCVPPNFEHHKRLVLVTVLSLSIHYDAADIGVVIDAKLLNILKPFFFKEATSLLDSALNIASSRLFRIISLTASRYSDELGKREDSYDVLRKVLDGLFELVTDLSNRRFQNLNHTNLHQLENVNSEVELGNMLVFIRHLATKSIVQEFLATKNWIEIMLNLAQLHSAAENNESLRSISLRVRLMALKLLRIILGAASADIVKSNIVERLLSLMYECFWLETQPVRCSEGSLDGITEIDVKWDMEKSQCCSISDKGKVLAHGSAGRGFGICNIGMGKNSNIYEWTLEVESEQQGNEGTCVGVSKFPVKDLSHRTSSDMWLYRAYSGNVYHNGEITGVKLPTFTHGDRITCILDTMTKTLAFSKNGSEAQVAFENIGEQPLYPCVLFYSMNASEVIRISSIVVRKNPTTLHDGSPSCAPIHALISEHSIDVLRYLHRSHPEWEKVINSIIIERLNQLEDVKDIDQKDQTIEESDVMSIDEQLEKEDELEKQRSKTSELRESKDSILGKIWSILSLLSGVDNGLRMGGECIHKPSGRRAILLGVAAPKSTSVKVEWLDSRAESPADVLLFHLAPCEPLNFDFSKLELGEHVIKSLNDLACEDIEGFSDPFRDALNCSIHSGACRTLAAILQQDSVLDLMLDKCEVLREVMKNFAANFSSRILPVRRVSSIEQLERAQVLLIEKMVKSDKPSVAVEKTLETEITSTGSTLTEDTAISSVSYNPIDRLNPALNQLTDMGFTSEHIERAISANALVEYNPRTIHVLVTWMLEHPIDSQQGTSSSRAPAEPRQYSRLLPIQRVRNLQSGLFAPFYDASEEFGEDDEDLNPIQNDTSADTTCELCQMNFMNVFKHIEMNHGGCGKLHVHTGYSLDTERTMTYGEVSVTDKPCGTLAMNSIYILCEECKKRYSDRRDVCDLLHPSTQEYIRVNLLPSPTLDIDIPINIAPVDSMIRDTLGENDLCRKHVEEKKDDHNKWKKSLAYQAISIVDAEERSLALHNLVKALRIQLARRVVLSVVTSLANGSLTGNSGSGCEKVAANLMALGLDDVELLVKIMMLSDSAIEYLTVAIGAVMKNSPNAILILTKFCVNQLLTMASTPNWSPANFTVLKSVVQLLVDQNCTEMANVLAICVLSDKLSPYQREWAIVQLARLIFSDCSTDSSSVAADIAGILPQPQIQTLDAHQARISGIHSHPRKSQLASAAADGTVRIWTDYSEQVILHHTCVSPYKNLRLVCQNSNGKLVAAADEKHIHIWSTSGGRGQTILGESSITSLTFPISRGFIDGQLGLGSCDFLLVGYDNGNVMLHRILDITSDTLCTKLDKVCRKDQPVTALAWFDEDKKFAVGFADGCIILASRSTYDEALILHDKCSNNPAEILSWNPTGTHLASTHSKVVHIWSSSGDDWSVVEQLAHHEIVTCLNWFQAENELLLAVGCSDGYVHLWRCSIPPPAAKSAPIIGSNFASNRSELKTSSSYLCRLHGHVTSVTSLAFNPDGTLLATGCSKGWTNIWSVDERVPLCTRPGNSSVLGVEWFNTCNLIIAHSHDKHIEIVKLDKLKELRILALSRVSLKSSKRLMLLQPYVRKLIYKLPEMLLCQHQYEKSSVISGLQLQYSLFMHTLLAIAINLRLDKLKPKIEFLSSVALTVRSAKALSERKELPKELGLEDCDNLAWSLKQDEEAMAWLTSQPADWQEGGACDVFVWGSGRHGQLGDVGRTATMEPVKVESFGTCQTVVCGQNCTFVIGPGGNTVLACGEGSYGRLGQGNSDDLHSLTAISALHGFVIVQIATSVGSDGHSLALAESGEVFSWGDGDYGKLGHGNSDRQRRPRQIEALNGEFIIQVACGFKHSAVVSYDGKLYTFGNSDYGRLGHGPPTTNKKVPERVLALQNDKIGQVACGLNHTVCVSDDGDTVWVFGDGDYGKLGLNGTLGKTTPTKLEGMTNIKKVGCGTQFTVFLTKNGEVFTCGHERLVGHPEIRNRRNMTPQKISALGEYVIEDIAVGSEHTLVVTKCGKVLSWGSNNEGQLGFGHQIPVREPKLVPNVSGIKQVSAGRSHSCAWTAPPIPTRRNPISSPLMLGTPLSIPPQYTSLTDVQIDAIRSRLKLLHRFSDLVYSNWRLIRLVQSCDGAMPSIWGAATEHLLNGTLRPLLAPRVYTLPFVRVLGRTMVQGKNYGPQITVKRIQSPLPIFVQVARQVSHLKAADLRLPSRAWKVKLIGEGADDAGGVFDDTIADMCDELRNGISMVRNQPLLIQTPNGRNDYGYNRDRFMFNPAAMTDDSAVLWRFFGTLLSVAIRTKKPLDLRLAPCVWKLLSAQPLTPYDIQETDLMFMQTLKSINEIEESSTEDFHDIIPLEFWQTFSSDGRLIPVVPGGSRLKLTWSGRKEYVEKALETRLHEMDKAAKLIREGMASIVPVPLLSLVTPTYLEQLVCGHSDIKIEVLKHVVRYRELDEHSEVVKWFWHTLESFSNDEKVLFMRFVSGRSRLPANPADISQRFQLMKVDRSIDGLPTAQTCFFQLRLPPYSSRESLANKLRYAIQHCRCIDMDNYMLARNNEAETTPTLLPGSVIIDFEAIDEDDLVD</sequence>
<dbReference type="InterPro" id="IPR000408">
    <property type="entry name" value="Reg_chr_condens"/>
</dbReference>
<keyword evidence="16" id="KW-1185">Reference proteome</keyword>
<dbReference type="InterPro" id="IPR001680">
    <property type="entry name" value="WD40_rpt"/>
</dbReference>
<dbReference type="Pfam" id="PF00632">
    <property type="entry name" value="HECT"/>
    <property type="match status" value="1"/>
</dbReference>
<evidence type="ECO:0000256" key="4">
    <source>
        <dbReference type="ARBA" id="ARBA00012485"/>
    </source>
</evidence>
<feature type="repeat" description="WD" evidence="11">
    <location>
        <begin position="2439"/>
        <end position="2470"/>
    </location>
</feature>
<dbReference type="OrthoDB" id="239701at2759"/>
<evidence type="ECO:0000256" key="5">
    <source>
        <dbReference type="ARBA" id="ARBA00022490"/>
    </source>
</evidence>
<dbReference type="InterPro" id="IPR036322">
    <property type="entry name" value="WD40_repeat_dom_sf"/>
</dbReference>
<feature type="repeat" description="RCC1" evidence="12">
    <location>
        <begin position="410"/>
        <end position="462"/>
    </location>
</feature>
<dbReference type="Proteomes" id="UP000549394">
    <property type="component" value="Unassembled WGS sequence"/>
</dbReference>
<dbReference type="Pfam" id="PF00622">
    <property type="entry name" value="SPRY"/>
    <property type="match status" value="1"/>
</dbReference>
<dbReference type="InterPro" id="IPR035983">
    <property type="entry name" value="Hect_E3_ubiquitin_ligase"/>
</dbReference>
<name>A0A7I8W3M7_9ANNE</name>
<evidence type="ECO:0000256" key="1">
    <source>
        <dbReference type="ARBA" id="ARBA00000885"/>
    </source>
</evidence>
<feature type="repeat" description="RCC1" evidence="12">
    <location>
        <begin position="2954"/>
        <end position="3003"/>
    </location>
</feature>
<dbReference type="InterPro" id="IPR015943">
    <property type="entry name" value="WD40/YVTN_repeat-like_dom_sf"/>
</dbReference>
<dbReference type="GO" id="GO:0005737">
    <property type="term" value="C:cytoplasm"/>
    <property type="evidence" value="ECO:0007669"/>
    <property type="project" value="UniProtKB-SubCell"/>
</dbReference>
<keyword evidence="8" id="KW-0677">Repeat</keyword>
<dbReference type="Gene3D" id="2.60.120.920">
    <property type="match status" value="1"/>
</dbReference>
<dbReference type="InterPro" id="IPR051625">
    <property type="entry name" value="Signaling_Regulatory_Domain"/>
</dbReference>
<dbReference type="SMART" id="SM00119">
    <property type="entry name" value="HECTc"/>
    <property type="match status" value="1"/>
</dbReference>
<evidence type="ECO:0000256" key="6">
    <source>
        <dbReference type="ARBA" id="ARBA00022553"/>
    </source>
</evidence>
<feature type="repeat" description="RCC1" evidence="12">
    <location>
        <begin position="3268"/>
        <end position="3317"/>
    </location>
</feature>
<dbReference type="Gene3D" id="2.130.10.10">
    <property type="entry name" value="YVTN repeat-like/Quinoprotein amine dehydrogenase"/>
    <property type="match status" value="3"/>
</dbReference>
<dbReference type="Pfam" id="PF00400">
    <property type="entry name" value="WD40"/>
    <property type="match status" value="3"/>
</dbReference>
<dbReference type="Pfam" id="PF00415">
    <property type="entry name" value="RCC1"/>
    <property type="match status" value="1"/>
</dbReference>
<dbReference type="Pfam" id="PF25390">
    <property type="entry name" value="WD40_RLD"/>
    <property type="match status" value="2"/>
</dbReference>
<dbReference type="PANTHER" id="PTHR22872">
    <property type="entry name" value="BTK-BINDING PROTEIN-RELATED"/>
    <property type="match status" value="1"/>
</dbReference>
<feature type="domain" description="HECT" evidence="14">
    <location>
        <begin position="3454"/>
        <end position="3804"/>
    </location>
</feature>
<dbReference type="PROSITE" id="PS50082">
    <property type="entry name" value="WD_REPEATS_2"/>
    <property type="match status" value="2"/>
</dbReference>
<dbReference type="Pfam" id="PF13540">
    <property type="entry name" value="RCC1_2"/>
    <property type="match status" value="1"/>
</dbReference>
<evidence type="ECO:0000256" key="12">
    <source>
        <dbReference type="PROSITE-ProRule" id="PRU00235"/>
    </source>
</evidence>
<evidence type="ECO:0000259" key="13">
    <source>
        <dbReference type="PROSITE" id="PS50188"/>
    </source>
</evidence>